<name>A0A6I9NVG9_9TELE</name>
<comment type="subcellular location">
    <subcellularLocation>
        <location evidence="1">Cytoplasm</location>
    </subcellularLocation>
</comment>
<accession>A0A6I9NVG9</accession>
<dbReference type="InterPro" id="IPR036872">
    <property type="entry name" value="CH_dom_sf"/>
</dbReference>
<evidence type="ECO:0000256" key="2">
    <source>
        <dbReference type="ARBA" id="ARBA00022490"/>
    </source>
</evidence>
<organism evidence="4 5">
    <name type="scientific">Notothenia coriiceps</name>
    <name type="common">black rockcod</name>
    <dbReference type="NCBI Taxonomy" id="8208"/>
    <lineage>
        <taxon>Eukaryota</taxon>
        <taxon>Metazoa</taxon>
        <taxon>Chordata</taxon>
        <taxon>Craniata</taxon>
        <taxon>Vertebrata</taxon>
        <taxon>Euteleostomi</taxon>
        <taxon>Actinopterygii</taxon>
        <taxon>Neopterygii</taxon>
        <taxon>Teleostei</taxon>
        <taxon>Neoteleostei</taxon>
        <taxon>Acanthomorphata</taxon>
        <taxon>Eupercaria</taxon>
        <taxon>Perciformes</taxon>
        <taxon>Notothenioidei</taxon>
        <taxon>Nototheniidae</taxon>
        <taxon>Notothenia</taxon>
    </lineage>
</organism>
<dbReference type="PANTHER" id="PTHR22706:SF1">
    <property type="entry name" value="ASSEMBLY FACTOR FOR SPINDLE MICROTUBULES"/>
    <property type="match status" value="1"/>
</dbReference>
<dbReference type="GO" id="GO:0000922">
    <property type="term" value="C:spindle pole"/>
    <property type="evidence" value="ECO:0007669"/>
    <property type="project" value="TreeGrafter"/>
</dbReference>
<dbReference type="GeneID" id="104953288"/>
<protein>
    <submittedName>
        <fullName evidence="5">Abnormal spindle-like microcephaly-associated protein homolog</fullName>
    </submittedName>
</protein>
<dbReference type="RefSeq" id="XP_010778511.1">
    <property type="nucleotide sequence ID" value="XM_010780209.1"/>
</dbReference>
<dbReference type="OrthoDB" id="2148418at2759"/>
<dbReference type="InterPro" id="IPR051185">
    <property type="entry name" value="ASPM"/>
</dbReference>
<keyword evidence="4" id="KW-1185">Reference proteome</keyword>
<dbReference type="AlphaFoldDB" id="A0A6I9NVG9"/>
<evidence type="ECO:0000313" key="4">
    <source>
        <dbReference type="Proteomes" id="UP000504611"/>
    </source>
</evidence>
<reference evidence="5" key="1">
    <citation type="submission" date="2025-08" db="UniProtKB">
        <authorList>
            <consortium name="RefSeq"/>
        </authorList>
    </citation>
    <scope>IDENTIFICATION</scope>
    <source>
        <tissue evidence="5">Muscle</tissue>
    </source>
</reference>
<proteinExistence type="predicted"/>
<evidence type="ECO:0000313" key="5">
    <source>
        <dbReference type="RefSeq" id="XP_010778511.1"/>
    </source>
</evidence>
<evidence type="ECO:0000256" key="1">
    <source>
        <dbReference type="ARBA" id="ARBA00004496"/>
    </source>
</evidence>
<keyword evidence="3" id="KW-0112">Calmodulin-binding</keyword>
<dbReference type="KEGG" id="ncc:104953288"/>
<dbReference type="GO" id="GO:0005516">
    <property type="term" value="F:calmodulin binding"/>
    <property type="evidence" value="ECO:0007669"/>
    <property type="project" value="UniProtKB-KW"/>
</dbReference>
<dbReference type="GO" id="GO:0007051">
    <property type="term" value="P:spindle organization"/>
    <property type="evidence" value="ECO:0007669"/>
    <property type="project" value="TreeGrafter"/>
</dbReference>
<gene>
    <name evidence="5" type="primary">LOC104953288</name>
</gene>
<dbReference type="Proteomes" id="UP000504611">
    <property type="component" value="Unplaced"/>
</dbReference>
<dbReference type="SUPFAM" id="SSF47576">
    <property type="entry name" value="Calponin-homology domain, CH-domain"/>
    <property type="match status" value="1"/>
</dbReference>
<dbReference type="GO" id="GO:0000278">
    <property type="term" value="P:mitotic cell cycle"/>
    <property type="evidence" value="ECO:0007669"/>
    <property type="project" value="TreeGrafter"/>
</dbReference>
<dbReference type="GO" id="GO:0005737">
    <property type="term" value="C:cytoplasm"/>
    <property type="evidence" value="ECO:0007669"/>
    <property type="project" value="UniProtKB-SubCell"/>
</dbReference>
<evidence type="ECO:0000256" key="3">
    <source>
        <dbReference type="ARBA" id="ARBA00022860"/>
    </source>
</evidence>
<keyword evidence="2" id="KW-0963">Cytoplasm</keyword>
<feature type="non-terminal residue" evidence="5">
    <location>
        <position position="126"/>
    </location>
</feature>
<sequence>MSFSTYTARRKLNRLRRSACQLFTSEAMVKAIQKLEIEVEAKRLLVRKDRHLWKDIGERRKVLNWLISYNPLWLRIGLETIFGELISLESNSDALGLAMFILQRLLWNPDIAAQFRHAKVPNLYKD</sequence>
<dbReference type="GO" id="GO:0051295">
    <property type="term" value="P:establishment of meiotic spindle localization"/>
    <property type="evidence" value="ECO:0007669"/>
    <property type="project" value="TreeGrafter"/>
</dbReference>
<dbReference type="PANTHER" id="PTHR22706">
    <property type="entry name" value="ASSEMBLY FACTOR FOR SPINDLE MICROTUBULES"/>
    <property type="match status" value="1"/>
</dbReference>